<proteinExistence type="predicted"/>
<reference evidence="1" key="2">
    <citation type="submission" date="2023-06" db="EMBL/GenBank/DDBJ databases">
        <authorList>
            <consortium name="Lawrence Berkeley National Laboratory"/>
            <person name="Haridas S."/>
            <person name="Hensen N."/>
            <person name="Bonometti L."/>
            <person name="Westerberg I."/>
            <person name="Brannstrom I.O."/>
            <person name="Guillou S."/>
            <person name="Cros-Aarteil S."/>
            <person name="Calhoun S."/>
            <person name="Kuo A."/>
            <person name="Mondo S."/>
            <person name="Pangilinan J."/>
            <person name="Riley R."/>
            <person name="LaButti K."/>
            <person name="Andreopoulos B."/>
            <person name="Lipzen A."/>
            <person name="Chen C."/>
            <person name="Yanf M."/>
            <person name="Daum C."/>
            <person name="Ng V."/>
            <person name="Clum A."/>
            <person name="Steindorff A."/>
            <person name="Ohm R."/>
            <person name="Martin F."/>
            <person name="Silar P."/>
            <person name="Natvig D."/>
            <person name="Lalanne C."/>
            <person name="Gautier V."/>
            <person name="Ament-velasquez S.L."/>
            <person name="Kruys A."/>
            <person name="Hutchinson M.I."/>
            <person name="Powell A.J."/>
            <person name="Barry K."/>
            <person name="Miller A.N."/>
            <person name="Grigoriev I.V."/>
            <person name="Debuchy R."/>
            <person name="Gladieux P."/>
            <person name="Thoren M.H."/>
            <person name="Johannesson H."/>
        </authorList>
    </citation>
    <scope>NUCLEOTIDE SEQUENCE</scope>
    <source>
        <strain evidence="1">CBS 232.78</strain>
    </source>
</reference>
<name>A0AAE0KJM2_9PEZI</name>
<evidence type="ECO:0000313" key="1">
    <source>
        <dbReference type="EMBL" id="KAK3377422.1"/>
    </source>
</evidence>
<organism evidence="1 2">
    <name type="scientific">Podospora didyma</name>
    <dbReference type="NCBI Taxonomy" id="330526"/>
    <lineage>
        <taxon>Eukaryota</taxon>
        <taxon>Fungi</taxon>
        <taxon>Dikarya</taxon>
        <taxon>Ascomycota</taxon>
        <taxon>Pezizomycotina</taxon>
        <taxon>Sordariomycetes</taxon>
        <taxon>Sordariomycetidae</taxon>
        <taxon>Sordariales</taxon>
        <taxon>Podosporaceae</taxon>
        <taxon>Podospora</taxon>
    </lineage>
</organism>
<dbReference type="EMBL" id="JAULSW010000006">
    <property type="protein sequence ID" value="KAK3377422.1"/>
    <property type="molecule type" value="Genomic_DNA"/>
</dbReference>
<comment type="caution">
    <text evidence="1">The sequence shown here is derived from an EMBL/GenBank/DDBJ whole genome shotgun (WGS) entry which is preliminary data.</text>
</comment>
<keyword evidence="2" id="KW-1185">Reference proteome</keyword>
<dbReference type="Proteomes" id="UP001285441">
    <property type="component" value="Unassembled WGS sequence"/>
</dbReference>
<evidence type="ECO:0000313" key="2">
    <source>
        <dbReference type="Proteomes" id="UP001285441"/>
    </source>
</evidence>
<dbReference type="AlphaFoldDB" id="A0AAE0KJM2"/>
<reference evidence="1" key="1">
    <citation type="journal article" date="2023" name="Mol. Phylogenet. Evol.">
        <title>Genome-scale phylogeny and comparative genomics of the fungal order Sordariales.</title>
        <authorList>
            <person name="Hensen N."/>
            <person name="Bonometti L."/>
            <person name="Westerberg I."/>
            <person name="Brannstrom I.O."/>
            <person name="Guillou S."/>
            <person name="Cros-Aarteil S."/>
            <person name="Calhoun S."/>
            <person name="Haridas S."/>
            <person name="Kuo A."/>
            <person name="Mondo S."/>
            <person name="Pangilinan J."/>
            <person name="Riley R."/>
            <person name="LaButti K."/>
            <person name="Andreopoulos B."/>
            <person name="Lipzen A."/>
            <person name="Chen C."/>
            <person name="Yan M."/>
            <person name="Daum C."/>
            <person name="Ng V."/>
            <person name="Clum A."/>
            <person name="Steindorff A."/>
            <person name="Ohm R.A."/>
            <person name="Martin F."/>
            <person name="Silar P."/>
            <person name="Natvig D.O."/>
            <person name="Lalanne C."/>
            <person name="Gautier V."/>
            <person name="Ament-Velasquez S.L."/>
            <person name="Kruys A."/>
            <person name="Hutchinson M.I."/>
            <person name="Powell A.J."/>
            <person name="Barry K."/>
            <person name="Miller A.N."/>
            <person name="Grigoriev I.V."/>
            <person name="Debuchy R."/>
            <person name="Gladieux P."/>
            <person name="Hiltunen Thoren M."/>
            <person name="Johannesson H."/>
        </authorList>
    </citation>
    <scope>NUCLEOTIDE SEQUENCE</scope>
    <source>
        <strain evidence="1">CBS 232.78</strain>
    </source>
</reference>
<accession>A0AAE0KJM2</accession>
<protein>
    <submittedName>
        <fullName evidence="1">Uncharacterized protein</fullName>
    </submittedName>
</protein>
<sequence>MAVGTPEQSFAFLPQWPLSNVLIYNASGHCEDPLTDDINTETFCTTLRGGQYRSLALSTSTTAVVASDAQVPQDLSPHYPNMSFITDTLKLNANVSLPNFPMGIALNYWGKAGRHPQMPSA</sequence>
<gene>
    <name evidence="1" type="ORF">B0H63DRAFT_524711</name>
</gene>